<dbReference type="OrthoDB" id="3800738at2759"/>
<organism evidence="3 4">
    <name type="scientific">Pseudocercospora eumusae</name>
    <dbReference type="NCBI Taxonomy" id="321146"/>
    <lineage>
        <taxon>Eukaryota</taxon>
        <taxon>Fungi</taxon>
        <taxon>Dikarya</taxon>
        <taxon>Ascomycota</taxon>
        <taxon>Pezizomycotina</taxon>
        <taxon>Dothideomycetes</taxon>
        <taxon>Dothideomycetidae</taxon>
        <taxon>Mycosphaerellales</taxon>
        <taxon>Mycosphaerellaceae</taxon>
        <taxon>Pseudocercospora</taxon>
    </lineage>
</organism>
<evidence type="ECO:0000313" key="3">
    <source>
        <dbReference type="EMBL" id="KXS98474.1"/>
    </source>
</evidence>
<dbReference type="InterPro" id="IPR001810">
    <property type="entry name" value="F-box_dom"/>
</dbReference>
<comment type="caution">
    <text evidence="3">The sequence shown here is derived from an EMBL/GenBank/DDBJ whole genome shotgun (WGS) entry which is preliminary data.</text>
</comment>
<proteinExistence type="predicted"/>
<feature type="domain" description="F-box" evidence="2">
    <location>
        <begin position="19"/>
        <end position="46"/>
    </location>
</feature>
<dbReference type="Proteomes" id="UP000070133">
    <property type="component" value="Unassembled WGS sequence"/>
</dbReference>
<name>A0A139H7R5_9PEZI</name>
<evidence type="ECO:0000259" key="2">
    <source>
        <dbReference type="Pfam" id="PF00646"/>
    </source>
</evidence>
<feature type="region of interest" description="Disordered" evidence="1">
    <location>
        <begin position="297"/>
        <end position="346"/>
    </location>
</feature>
<gene>
    <name evidence="3" type="ORF">AC578_8064</name>
</gene>
<dbReference type="Pfam" id="PF00646">
    <property type="entry name" value="F-box"/>
    <property type="match status" value="1"/>
</dbReference>
<protein>
    <recommendedName>
        <fullName evidence="2">F-box domain-containing protein</fullName>
    </recommendedName>
</protein>
<feature type="compositionally biased region" description="Basic and acidic residues" evidence="1">
    <location>
        <begin position="321"/>
        <end position="334"/>
    </location>
</feature>
<accession>A0A139H7R5</accession>
<reference evidence="3 4" key="1">
    <citation type="submission" date="2015-07" db="EMBL/GenBank/DDBJ databases">
        <title>Comparative genomics of the Sigatoka disease complex on banana suggests a link between parallel evolutionary changes in Pseudocercospora fijiensis and Pseudocercospora eumusae and increased virulence on the banana host.</title>
        <authorList>
            <person name="Chang T.-C."/>
            <person name="Salvucci A."/>
            <person name="Crous P.W."/>
            <person name="Stergiopoulos I."/>
        </authorList>
    </citation>
    <scope>NUCLEOTIDE SEQUENCE [LARGE SCALE GENOMIC DNA]</scope>
    <source>
        <strain evidence="3 4">CBS 114824</strain>
    </source>
</reference>
<dbReference type="AlphaFoldDB" id="A0A139H7R5"/>
<dbReference type="SUPFAM" id="SSF81383">
    <property type="entry name" value="F-box domain"/>
    <property type="match status" value="1"/>
</dbReference>
<evidence type="ECO:0000313" key="4">
    <source>
        <dbReference type="Proteomes" id="UP000070133"/>
    </source>
</evidence>
<feature type="compositionally biased region" description="Acidic residues" evidence="1">
    <location>
        <begin position="302"/>
        <end position="320"/>
    </location>
</feature>
<evidence type="ECO:0000256" key="1">
    <source>
        <dbReference type="SAM" id="MobiDB-lite"/>
    </source>
</evidence>
<dbReference type="InterPro" id="IPR036047">
    <property type="entry name" value="F-box-like_dom_sf"/>
</dbReference>
<dbReference type="EMBL" id="LFZN01000113">
    <property type="protein sequence ID" value="KXS98474.1"/>
    <property type="molecule type" value="Genomic_DNA"/>
</dbReference>
<keyword evidence="4" id="KW-1185">Reference proteome</keyword>
<feature type="compositionally biased region" description="Acidic residues" evidence="1">
    <location>
        <begin position="335"/>
        <end position="346"/>
    </location>
</feature>
<sequence>MASINQANQARDKVLGVSELFEQILLQLPPKQLFALQRVSRHWKANIQQSPSIQRACFLRGINDDDKVQCSYDDVGNEYHSIHTGKRITPVWNCLTPCDLNLRPWVILPHDKIKEWVENDEDASWKEMFITQPPCTTLEMGFWYEGDTFETPGIDSFFKLSNEKGLTFMDIFVALYQAFEDNKSCIEGVEAKKRNPFRQDTPHWSQTYMEELYWDHVSRRTDWLIQLDSTDLRNLEIKLYKNIHQTSTAEVLRQMAPVFVEKDKEDWEDVFCADRPKRIMDRRIILERMGQMGLGYMYHDPDIEEDSEESEDEAEDVIDAESEHEHKTEDKVKDEIEDEDEDEDED</sequence>